<name>A0A1M7Y401_9BACT</name>
<dbReference type="GO" id="GO:0005829">
    <property type="term" value="C:cytosol"/>
    <property type="evidence" value="ECO:0007669"/>
    <property type="project" value="TreeGrafter"/>
</dbReference>
<dbReference type="InterPro" id="IPR052341">
    <property type="entry name" value="LOG_family_nucleotidases"/>
</dbReference>
<accession>A0A1M7Y401</accession>
<feature type="domain" description="Pyrimidine/purine nucleotide 5'-monophosphate nucleosidase C-terminal" evidence="4">
    <location>
        <begin position="335"/>
        <end position="455"/>
    </location>
</feature>
<proteinExistence type="predicted"/>
<dbReference type="InterPro" id="IPR049788">
    <property type="entry name" value="PpnN"/>
</dbReference>
<dbReference type="PANTHER" id="PTHR43393">
    <property type="entry name" value="CYTOKININ RIBOSIDE 5'-MONOPHOSPHATE PHOSPHORIBOHYDROLASE"/>
    <property type="match status" value="1"/>
</dbReference>
<dbReference type="SUPFAM" id="SSF102405">
    <property type="entry name" value="MCP/YpsA-like"/>
    <property type="match status" value="1"/>
</dbReference>
<dbReference type="InterPro" id="IPR031100">
    <property type="entry name" value="LOG_fam"/>
</dbReference>
<dbReference type="PANTHER" id="PTHR43393:SF1">
    <property type="entry name" value="PYRIMIDINE_PURINE NUCLEOTIDE 5'-MONOPHOSPHATE NUCLEOSIDASE"/>
    <property type="match status" value="1"/>
</dbReference>
<dbReference type="Pfam" id="PF14793">
    <property type="entry name" value="DUF4478"/>
    <property type="match status" value="1"/>
</dbReference>
<dbReference type="InterPro" id="IPR021826">
    <property type="entry name" value="PpnN_C"/>
</dbReference>
<dbReference type="EC" id="3.2.2.4" evidence="2"/>
<keyword evidence="7" id="KW-1185">Reference proteome</keyword>
<evidence type="ECO:0000256" key="3">
    <source>
        <dbReference type="ARBA" id="ARBA00031983"/>
    </source>
</evidence>
<sequence length="466" mass="52022">MTQTISRTRISPQGYLDLLSQMEARRLLETSKGEVQSLFRSCSLAVLNCGKSLDNSKKLLERFQDFDIRVCRENGGIQLELTNAPASAFVDGKIIRGISEHLFSVLRDIVYVEDEIKNNPGFDLSTSRGITNAIFYILRNAGVIRVDSDTGLVVCWGGHSICREEYEYTKEVGHQLGLRCLNICTGCGPGAMKGPMKGAAIGHSKQRFYNGQYLGITEPGIIAAESPNPIVNDLVIMPDIEKRLEAFVRAGHGVIVFPGGVGTAEEILFLLAILLDPANKDIPFPFILSGPSSAKDYFRQIDTFISQTLGDEARSKYQIIVNDPEAVAREMERGIAQIREFRKERGDTFFYNWLLKIRHDFQKPFDPTHENMLALNLTGNQSTFELAGNLRKAFSGIVAGNVKKAGIQAIEERGLFQLRGETDIMGPLDTLLKAFVKQQRMKIPTDQQYSPCYQLLQEEFEPALKN</sequence>
<dbReference type="AlphaFoldDB" id="A0A1M7Y401"/>
<dbReference type="STRING" id="1121416.SAMN02745220_01718"/>
<dbReference type="InterPro" id="IPR037153">
    <property type="entry name" value="PpnN-like_sf"/>
</dbReference>
<dbReference type="Proteomes" id="UP000184603">
    <property type="component" value="Unassembled WGS sequence"/>
</dbReference>
<evidence type="ECO:0000259" key="4">
    <source>
        <dbReference type="Pfam" id="PF11892"/>
    </source>
</evidence>
<gene>
    <name evidence="6" type="ORF">SAMN02745220_01718</name>
</gene>
<reference evidence="6 7" key="1">
    <citation type="submission" date="2016-12" db="EMBL/GenBank/DDBJ databases">
        <authorList>
            <person name="Song W.-J."/>
            <person name="Kurnit D.M."/>
        </authorList>
    </citation>
    <scope>NUCLEOTIDE SEQUENCE [LARGE SCALE GENOMIC DNA]</scope>
    <source>
        <strain evidence="6 7">DSM 18488</strain>
    </source>
</reference>
<organism evidence="6 7">
    <name type="scientific">Desulfopila aestuarii DSM 18488</name>
    <dbReference type="NCBI Taxonomy" id="1121416"/>
    <lineage>
        <taxon>Bacteria</taxon>
        <taxon>Pseudomonadati</taxon>
        <taxon>Thermodesulfobacteriota</taxon>
        <taxon>Desulfobulbia</taxon>
        <taxon>Desulfobulbales</taxon>
        <taxon>Desulfocapsaceae</taxon>
        <taxon>Desulfopila</taxon>
    </lineage>
</organism>
<dbReference type="GO" id="GO:0008714">
    <property type="term" value="F:AMP nucleosidase activity"/>
    <property type="evidence" value="ECO:0007669"/>
    <property type="project" value="UniProtKB-EC"/>
</dbReference>
<evidence type="ECO:0000256" key="2">
    <source>
        <dbReference type="ARBA" id="ARBA00011985"/>
    </source>
</evidence>
<dbReference type="InterPro" id="IPR027820">
    <property type="entry name" value="PpnN_N"/>
</dbReference>
<dbReference type="EMBL" id="FRFE01000006">
    <property type="protein sequence ID" value="SHO46979.1"/>
    <property type="molecule type" value="Genomic_DNA"/>
</dbReference>
<evidence type="ECO:0000259" key="5">
    <source>
        <dbReference type="Pfam" id="PF14793"/>
    </source>
</evidence>
<feature type="domain" description="Pyrimidine/purine nucleotide 5'-monophosphate nucleosidase N-terminal" evidence="5">
    <location>
        <begin position="9"/>
        <end position="116"/>
    </location>
</feature>
<evidence type="ECO:0000313" key="7">
    <source>
        <dbReference type="Proteomes" id="UP000184603"/>
    </source>
</evidence>
<evidence type="ECO:0000313" key="6">
    <source>
        <dbReference type="EMBL" id="SHO46979.1"/>
    </source>
</evidence>
<dbReference type="Gene3D" id="3.30.1850.10">
    <property type="entry name" value="MoCo carrier protein-like"/>
    <property type="match status" value="1"/>
</dbReference>
<evidence type="ECO:0000256" key="1">
    <source>
        <dbReference type="ARBA" id="ARBA00000274"/>
    </source>
</evidence>
<dbReference type="Gene3D" id="3.40.50.450">
    <property type="match status" value="1"/>
</dbReference>
<dbReference type="Pfam" id="PF03641">
    <property type="entry name" value="Lysine_decarbox"/>
    <property type="match status" value="1"/>
</dbReference>
<dbReference type="NCBIfam" id="NF038390">
    <property type="entry name" value="Nsidase_PpnN"/>
    <property type="match status" value="1"/>
</dbReference>
<dbReference type="RefSeq" id="WP_073613027.1">
    <property type="nucleotide sequence ID" value="NZ_FRFE01000006.1"/>
</dbReference>
<protein>
    <recommendedName>
        <fullName evidence="3">AMP nucleosidase</fullName>
        <ecNumber evidence="2">3.2.2.4</ecNumber>
    </recommendedName>
    <alternativeName>
        <fullName evidence="3">AMP nucleosidase</fullName>
    </alternativeName>
</protein>
<comment type="catalytic activity">
    <reaction evidence="1">
        <text>AMP + H2O = D-ribose 5-phosphate + adenine</text>
        <dbReference type="Rhea" id="RHEA:20129"/>
        <dbReference type="ChEBI" id="CHEBI:15377"/>
        <dbReference type="ChEBI" id="CHEBI:16708"/>
        <dbReference type="ChEBI" id="CHEBI:78346"/>
        <dbReference type="ChEBI" id="CHEBI:456215"/>
        <dbReference type="EC" id="3.2.2.4"/>
    </reaction>
</comment>
<dbReference type="Pfam" id="PF11892">
    <property type="entry name" value="PpnN_C"/>
    <property type="match status" value="1"/>
</dbReference>
<dbReference type="OrthoDB" id="9801098at2"/>